<dbReference type="CTD" id="8234595"/>
<gene>
    <name evidence="3" type="primary">8234595</name>
    <name evidence="2" type="ORF">Phum_PHUM424340</name>
</gene>
<dbReference type="AlphaFoldDB" id="E0VSX1"/>
<dbReference type="Proteomes" id="UP000009046">
    <property type="component" value="Unassembled WGS sequence"/>
</dbReference>
<dbReference type="KEGG" id="phu:Phum_PHUM424340"/>
<dbReference type="EMBL" id="AAZO01005188">
    <property type="status" value="NOT_ANNOTATED_CDS"/>
    <property type="molecule type" value="Genomic_DNA"/>
</dbReference>
<proteinExistence type="predicted"/>
<dbReference type="GeneID" id="8234595"/>
<reference evidence="2" key="2">
    <citation type="submission" date="2007-04" db="EMBL/GenBank/DDBJ databases">
        <title>The genome of the human body louse.</title>
        <authorList>
            <consortium name="The Human Body Louse Genome Consortium"/>
            <person name="Kirkness E."/>
            <person name="Walenz B."/>
            <person name="Hass B."/>
            <person name="Bruggner R."/>
            <person name="Strausberg R."/>
        </authorList>
    </citation>
    <scope>NUCLEOTIDE SEQUENCE</scope>
    <source>
        <strain evidence="2">USDA</strain>
    </source>
</reference>
<dbReference type="VEuPathDB" id="VectorBase:PHUM424340"/>
<organism>
    <name type="scientific">Pediculus humanus subsp. corporis</name>
    <name type="common">Body louse</name>
    <dbReference type="NCBI Taxonomy" id="121224"/>
    <lineage>
        <taxon>Eukaryota</taxon>
        <taxon>Metazoa</taxon>
        <taxon>Ecdysozoa</taxon>
        <taxon>Arthropoda</taxon>
        <taxon>Hexapoda</taxon>
        <taxon>Insecta</taxon>
        <taxon>Pterygota</taxon>
        <taxon>Neoptera</taxon>
        <taxon>Paraneoptera</taxon>
        <taxon>Psocodea</taxon>
        <taxon>Troctomorpha</taxon>
        <taxon>Phthiraptera</taxon>
        <taxon>Anoplura</taxon>
        <taxon>Pediculidae</taxon>
        <taxon>Pediculus</taxon>
    </lineage>
</organism>
<feature type="compositionally biased region" description="Basic and acidic residues" evidence="1">
    <location>
        <begin position="38"/>
        <end position="51"/>
    </location>
</feature>
<protein>
    <submittedName>
        <fullName evidence="2 3">Uncharacterized protein</fullName>
    </submittedName>
</protein>
<dbReference type="EMBL" id="DS235758">
    <property type="protein sequence ID" value="EEB16477.1"/>
    <property type="molecule type" value="Genomic_DNA"/>
</dbReference>
<feature type="compositionally biased region" description="Polar residues" evidence="1">
    <location>
        <begin position="1"/>
        <end position="19"/>
    </location>
</feature>
<dbReference type="HOGENOM" id="CLU_2530175_0_0_1"/>
<name>E0VSX1_PEDHC</name>
<evidence type="ECO:0000313" key="4">
    <source>
        <dbReference type="Proteomes" id="UP000009046"/>
    </source>
</evidence>
<dbReference type="InParanoid" id="E0VSX1"/>
<sequence>MESKNMTNGTNSNEVQSPPVNFILGDEPEITVEGPPEDFSKEDEHHDEKADSFPSGLKSNSFDSGSGGSLNYAFGLGEQKKRLR</sequence>
<evidence type="ECO:0000313" key="2">
    <source>
        <dbReference type="EMBL" id="EEB16477.1"/>
    </source>
</evidence>
<reference evidence="2" key="1">
    <citation type="submission" date="2007-04" db="EMBL/GenBank/DDBJ databases">
        <title>Annotation of Pediculus humanus corporis strain USDA.</title>
        <authorList>
            <person name="Kirkness E."/>
            <person name="Hannick L."/>
            <person name="Hass B."/>
            <person name="Bruggner R."/>
            <person name="Lawson D."/>
            <person name="Bidwell S."/>
            <person name="Joardar V."/>
            <person name="Caler E."/>
            <person name="Walenz B."/>
            <person name="Inman J."/>
            <person name="Schobel S."/>
            <person name="Galinsky K."/>
            <person name="Amedeo P."/>
            <person name="Strausberg R."/>
        </authorList>
    </citation>
    <scope>NUCLEOTIDE SEQUENCE</scope>
    <source>
        <strain evidence="2">USDA</strain>
    </source>
</reference>
<reference evidence="3" key="3">
    <citation type="submission" date="2020-05" db="UniProtKB">
        <authorList>
            <consortium name="EnsemblMetazoa"/>
        </authorList>
    </citation>
    <scope>IDENTIFICATION</scope>
    <source>
        <strain evidence="3">USDA</strain>
    </source>
</reference>
<feature type="region of interest" description="Disordered" evidence="1">
    <location>
        <begin position="1"/>
        <end position="84"/>
    </location>
</feature>
<keyword evidence="4" id="KW-1185">Reference proteome</keyword>
<evidence type="ECO:0000256" key="1">
    <source>
        <dbReference type="SAM" id="MobiDB-lite"/>
    </source>
</evidence>
<accession>E0VSX1</accession>
<dbReference type="RefSeq" id="XP_002429215.1">
    <property type="nucleotide sequence ID" value="XM_002429170.1"/>
</dbReference>
<evidence type="ECO:0000313" key="3">
    <source>
        <dbReference type="EnsemblMetazoa" id="PHUM424340-PA"/>
    </source>
</evidence>
<dbReference type="EnsemblMetazoa" id="PHUM424340-RA">
    <property type="protein sequence ID" value="PHUM424340-PA"/>
    <property type="gene ID" value="PHUM424340"/>
</dbReference>